<dbReference type="Pfam" id="PF00085">
    <property type="entry name" value="Thioredoxin"/>
    <property type="match status" value="1"/>
</dbReference>
<dbReference type="EMBL" id="DF237228">
    <property type="protein sequence ID" value="GAQ86257.1"/>
    <property type="molecule type" value="Genomic_DNA"/>
</dbReference>
<dbReference type="OrthoDB" id="2121326at2759"/>
<proteinExistence type="inferred from homology"/>
<organism evidence="3 4">
    <name type="scientific">Klebsormidium nitens</name>
    <name type="common">Green alga</name>
    <name type="synonym">Ulothrix nitens</name>
    <dbReference type="NCBI Taxonomy" id="105231"/>
    <lineage>
        <taxon>Eukaryota</taxon>
        <taxon>Viridiplantae</taxon>
        <taxon>Streptophyta</taxon>
        <taxon>Klebsormidiophyceae</taxon>
        <taxon>Klebsormidiales</taxon>
        <taxon>Klebsormidiaceae</taxon>
        <taxon>Klebsormidium</taxon>
    </lineage>
</organism>
<dbReference type="STRING" id="105231.A0A1Y1IBZ5"/>
<dbReference type="Proteomes" id="UP000054558">
    <property type="component" value="Unassembled WGS sequence"/>
</dbReference>
<dbReference type="InterPro" id="IPR017937">
    <property type="entry name" value="Thioredoxin_CS"/>
</dbReference>
<evidence type="ECO:0000313" key="4">
    <source>
        <dbReference type="Proteomes" id="UP000054558"/>
    </source>
</evidence>
<gene>
    <name evidence="3" type="ORF">KFL_002790060</name>
</gene>
<accession>A0A1Y1IBZ5</accession>
<dbReference type="CDD" id="cd02947">
    <property type="entry name" value="TRX_family"/>
    <property type="match status" value="1"/>
</dbReference>
<evidence type="ECO:0000313" key="3">
    <source>
        <dbReference type="EMBL" id="GAQ86257.1"/>
    </source>
</evidence>
<evidence type="ECO:0000256" key="1">
    <source>
        <dbReference type="ARBA" id="ARBA00008987"/>
    </source>
</evidence>
<dbReference type="GO" id="GO:0045454">
    <property type="term" value="P:cell redox homeostasis"/>
    <property type="evidence" value="ECO:0000318"/>
    <property type="project" value="GO_Central"/>
</dbReference>
<protein>
    <recommendedName>
        <fullName evidence="2">Thioredoxin domain-containing protein</fullName>
    </recommendedName>
</protein>
<dbReference type="OMA" id="INQHRIW"/>
<dbReference type="AlphaFoldDB" id="A0A1Y1IBZ5"/>
<keyword evidence="4" id="KW-1185">Reference proteome</keyword>
<dbReference type="PROSITE" id="PS51352">
    <property type="entry name" value="THIOREDOXIN_2"/>
    <property type="match status" value="1"/>
</dbReference>
<dbReference type="PANTHER" id="PTHR43601:SF32">
    <property type="entry name" value="THIOREDOXIN-LIKE 2-2, CHLOROPLASTIC"/>
    <property type="match status" value="1"/>
</dbReference>
<dbReference type="InterPro" id="IPR013766">
    <property type="entry name" value="Thioredoxin_domain"/>
</dbReference>
<dbReference type="PANTHER" id="PTHR43601">
    <property type="entry name" value="THIOREDOXIN, MITOCHONDRIAL"/>
    <property type="match status" value="1"/>
</dbReference>
<sequence>MEAVLWRDSCQCGLLGARRKGPQPPVVSCKSAVPLLGEHSLHNRAAPASGSSLPRHLSSCCREALPPTTRLSGHTLFDPRPQGKRQGHVVAAAPGDSTARWWEREGGPNVRDVHSIGDFVEELAGAGESLVVVEFYASWCGSCRALLPKLLKIAAEHPDVTFLKVNFDECKAMCKSLNIKVLPFFHFYRGADGRLDAFSASISKLAKLREAIEVHNTERCSLGPAIGVGPDFDWEAAARANAAAAAAAKAAAAH</sequence>
<dbReference type="SUPFAM" id="SSF52833">
    <property type="entry name" value="Thioredoxin-like"/>
    <property type="match status" value="1"/>
</dbReference>
<name>A0A1Y1IBZ5_KLENI</name>
<dbReference type="PROSITE" id="PS00194">
    <property type="entry name" value="THIOREDOXIN_1"/>
    <property type="match status" value="1"/>
</dbReference>
<evidence type="ECO:0000259" key="2">
    <source>
        <dbReference type="PROSITE" id="PS51352"/>
    </source>
</evidence>
<dbReference type="InterPro" id="IPR036249">
    <property type="entry name" value="Thioredoxin-like_sf"/>
</dbReference>
<reference evidence="3 4" key="1">
    <citation type="journal article" date="2014" name="Nat. Commun.">
        <title>Klebsormidium flaccidum genome reveals primary factors for plant terrestrial adaptation.</title>
        <authorList>
            <person name="Hori K."/>
            <person name="Maruyama F."/>
            <person name="Fujisawa T."/>
            <person name="Togashi T."/>
            <person name="Yamamoto N."/>
            <person name="Seo M."/>
            <person name="Sato S."/>
            <person name="Yamada T."/>
            <person name="Mori H."/>
            <person name="Tajima N."/>
            <person name="Moriyama T."/>
            <person name="Ikeuchi M."/>
            <person name="Watanabe M."/>
            <person name="Wada H."/>
            <person name="Kobayashi K."/>
            <person name="Saito M."/>
            <person name="Masuda T."/>
            <person name="Sasaki-Sekimoto Y."/>
            <person name="Mashiguchi K."/>
            <person name="Awai K."/>
            <person name="Shimojima M."/>
            <person name="Masuda S."/>
            <person name="Iwai M."/>
            <person name="Nobusawa T."/>
            <person name="Narise T."/>
            <person name="Kondo S."/>
            <person name="Saito H."/>
            <person name="Sato R."/>
            <person name="Murakawa M."/>
            <person name="Ihara Y."/>
            <person name="Oshima-Yamada Y."/>
            <person name="Ohtaka K."/>
            <person name="Satoh M."/>
            <person name="Sonobe K."/>
            <person name="Ishii M."/>
            <person name="Ohtani R."/>
            <person name="Kanamori-Sato M."/>
            <person name="Honoki R."/>
            <person name="Miyazaki D."/>
            <person name="Mochizuki H."/>
            <person name="Umetsu J."/>
            <person name="Higashi K."/>
            <person name="Shibata D."/>
            <person name="Kamiya Y."/>
            <person name="Sato N."/>
            <person name="Nakamura Y."/>
            <person name="Tabata S."/>
            <person name="Ida S."/>
            <person name="Kurokawa K."/>
            <person name="Ohta H."/>
        </authorList>
    </citation>
    <scope>NUCLEOTIDE SEQUENCE [LARGE SCALE GENOMIC DNA]</scope>
    <source>
        <strain evidence="3 4">NIES-2285</strain>
    </source>
</reference>
<dbReference type="Gene3D" id="3.40.30.10">
    <property type="entry name" value="Glutaredoxin"/>
    <property type="match status" value="1"/>
</dbReference>
<comment type="similarity">
    <text evidence="1">Belongs to the thioredoxin family.</text>
</comment>
<feature type="domain" description="Thioredoxin" evidence="2">
    <location>
        <begin position="87"/>
        <end position="217"/>
    </location>
</feature>